<dbReference type="AlphaFoldDB" id="A0A146EZ17"/>
<accession>A0A146EZ17</accession>
<dbReference type="Proteomes" id="UP000075230">
    <property type="component" value="Unassembled WGS sequence"/>
</dbReference>
<name>A0A146EZ17_ASPKA</name>
<reference evidence="1 2" key="1">
    <citation type="journal article" date="2016" name="DNA Res.">
        <title>Genome sequence of Aspergillus luchuensis NBRC 4314.</title>
        <authorList>
            <person name="Yamada O."/>
            <person name="Machida M."/>
            <person name="Hosoyama A."/>
            <person name="Goto M."/>
            <person name="Takahashi T."/>
            <person name="Futagami T."/>
            <person name="Yamagata Y."/>
            <person name="Takeuchi M."/>
            <person name="Kobayashi T."/>
            <person name="Koike H."/>
            <person name="Abe K."/>
            <person name="Asai K."/>
            <person name="Arita M."/>
            <person name="Fujita N."/>
            <person name="Fukuda K."/>
            <person name="Higa K."/>
            <person name="Horikawa H."/>
            <person name="Ishikawa T."/>
            <person name="Jinno K."/>
            <person name="Kato Y."/>
            <person name="Kirimura K."/>
            <person name="Mizutani O."/>
            <person name="Nakasone K."/>
            <person name="Sano M."/>
            <person name="Shiraishi Y."/>
            <person name="Tsukahara M."/>
            <person name="Gomi K."/>
        </authorList>
    </citation>
    <scope>NUCLEOTIDE SEQUENCE [LARGE SCALE GENOMIC DNA]</scope>
    <source>
        <strain evidence="1 2">RIB 2604</strain>
    </source>
</reference>
<sequence length="43" mass="4721">MGSQPSSPIKLPGFNLPLNWQPKETELFPNALDYGDINDGYVG</sequence>
<reference evidence="2" key="2">
    <citation type="submission" date="2016-02" db="EMBL/GenBank/DDBJ databases">
        <title>Genome sequencing of Aspergillus luchuensis NBRC 4314.</title>
        <authorList>
            <person name="Yamada O."/>
        </authorList>
    </citation>
    <scope>NUCLEOTIDE SEQUENCE [LARGE SCALE GENOMIC DNA]</scope>
    <source>
        <strain evidence="2">RIB 2604</strain>
    </source>
</reference>
<proteinExistence type="predicted"/>
<evidence type="ECO:0000313" key="2">
    <source>
        <dbReference type="Proteomes" id="UP000075230"/>
    </source>
</evidence>
<evidence type="ECO:0000313" key="1">
    <source>
        <dbReference type="EMBL" id="GAT18873.1"/>
    </source>
</evidence>
<organism evidence="1 2">
    <name type="scientific">Aspergillus kawachii</name>
    <name type="common">White koji mold</name>
    <name type="synonym">Aspergillus awamori var. kawachi</name>
    <dbReference type="NCBI Taxonomy" id="1069201"/>
    <lineage>
        <taxon>Eukaryota</taxon>
        <taxon>Fungi</taxon>
        <taxon>Dikarya</taxon>
        <taxon>Ascomycota</taxon>
        <taxon>Pezizomycotina</taxon>
        <taxon>Eurotiomycetes</taxon>
        <taxon>Eurotiomycetidae</taxon>
        <taxon>Eurotiales</taxon>
        <taxon>Aspergillaceae</taxon>
        <taxon>Aspergillus</taxon>
        <taxon>Aspergillus subgen. Circumdati</taxon>
    </lineage>
</organism>
<dbReference type="EMBL" id="BCWF01000002">
    <property type="protein sequence ID" value="GAT18873.1"/>
    <property type="molecule type" value="Genomic_DNA"/>
</dbReference>
<dbReference type="VEuPathDB" id="FungiDB:ASPFODRAFT_58780"/>
<gene>
    <name evidence="1" type="ORF">RIB2604_00200130</name>
</gene>
<protein>
    <submittedName>
        <fullName evidence="1">Similar to An03g00240</fullName>
    </submittedName>
</protein>
<comment type="caution">
    <text evidence="1">The sequence shown here is derived from an EMBL/GenBank/DDBJ whole genome shotgun (WGS) entry which is preliminary data.</text>
</comment>